<keyword evidence="3" id="KW-0598">Phosphotransferase system</keyword>
<organism evidence="5 6">
    <name type="scientific">Halalkalibacter alkalisediminis</name>
    <dbReference type="NCBI Taxonomy" id="935616"/>
    <lineage>
        <taxon>Bacteria</taxon>
        <taxon>Bacillati</taxon>
        <taxon>Bacillota</taxon>
        <taxon>Bacilli</taxon>
        <taxon>Bacillales</taxon>
        <taxon>Bacillaceae</taxon>
        <taxon>Halalkalibacter</taxon>
    </lineage>
</organism>
<dbReference type="Proteomes" id="UP001589833">
    <property type="component" value="Unassembled WGS sequence"/>
</dbReference>
<dbReference type="InterPro" id="IPR050399">
    <property type="entry name" value="HPr"/>
</dbReference>
<evidence type="ECO:0000313" key="5">
    <source>
        <dbReference type="EMBL" id="MFC0560878.1"/>
    </source>
</evidence>
<dbReference type="PRINTS" id="PR00107">
    <property type="entry name" value="PHOSPHOCPHPR"/>
</dbReference>
<dbReference type="InterPro" id="IPR035895">
    <property type="entry name" value="HPr-like_sf"/>
</dbReference>
<evidence type="ECO:0000256" key="3">
    <source>
        <dbReference type="ARBA" id="ARBA00022683"/>
    </source>
</evidence>
<sequence length="92" mass="10614">MIKKQFNIIKNTGFARPATLLVKLSQRFTSDISLEYQGKTINLKHSAKSIMDIMSLSIRPGTKFYIKAEGIDEVQAIQLIQDYLYKEKLINY</sequence>
<keyword evidence="6" id="KW-1185">Reference proteome</keyword>
<protein>
    <submittedName>
        <fullName evidence="5">HPr family phosphocarrier protein</fullName>
    </submittedName>
</protein>
<dbReference type="CDD" id="cd00367">
    <property type="entry name" value="PTS-HPr_like"/>
    <property type="match status" value="1"/>
</dbReference>
<dbReference type="Pfam" id="PF00381">
    <property type="entry name" value="PTS-HPr"/>
    <property type="match status" value="1"/>
</dbReference>
<dbReference type="PANTHER" id="PTHR33705">
    <property type="entry name" value="PHOSPHOCARRIER PROTEIN HPR"/>
    <property type="match status" value="1"/>
</dbReference>
<dbReference type="Gene3D" id="3.30.1340.10">
    <property type="entry name" value="HPr-like"/>
    <property type="match status" value="1"/>
</dbReference>
<dbReference type="PANTHER" id="PTHR33705:SF2">
    <property type="entry name" value="PHOSPHOCARRIER PROTEIN NPR"/>
    <property type="match status" value="1"/>
</dbReference>
<keyword evidence="2" id="KW-0963">Cytoplasm</keyword>
<comment type="caution">
    <text evidence="5">The sequence shown here is derived from an EMBL/GenBank/DDBJ whole genome shotgun (WGS) entry which is preliminary data.</text>
</comment>
<proteinExistence type="predicted"/>
<dbReference type="RefSeq" id="WP_273847840.1">
    <property type="nucleotide sequence ID" value="NZ_JAQQWT010000037.1"/>
</dbReference>
<dbReference type="InterPro" id="IPR000032">
    <property type="entry name" value="HPr-like"/>
</dbReference>
<gene>
    <name evidence="5" type="ORF">ACFFH4_18140</name>
</gene>
<name>A0ABV6NJD7_9BACI</name>
<dbReference type="PROSITE" id="PS51350">
    <property type="entry name" value="PTS_HPR_DOM"/>
    <property type="match status" value="1"/>
</dbReference>
<accession>A0ABV6NJD7</accession>
<evidence type="ECO:0000256" key="1">
    <source>
        <dbReference type="ARBA" id="ARBA00004496"/>
    </source>
</evidence>
<dbReference type="EMBL" id="JBHLTR010000046">
    <property type="protein sequence ID" value="MFC0560878.1"/>
    <property type="molecule type" value="Genomic_DNA"/>
</dbReference>
<comment type="subcellular location">
    <subcellularLocation>
        <location evidence="1">Cytoplasm</location>
    </subcellularLocation>
</comment>
<evidence type="ECO:0000313" key="6">
    <source>
        <dbReference type="Proteomes" id="UP001589833"/>
    </source>
</evidence>
<evidence type="ECO:0000256" key="2">
    <source>
        <dbReference type="ARBA" id="ARBA00022490"/>
    </source>
</evidence>
<dbReference type="NCBIfam" id="TIGR01003">
    <property type="entry name" value="PTS_HPr_family"/>
    <property type="match status" value="1"/>
</dbReference>
<dbReference type="SUPFAM" id="SSF55594">
    <property type="entry name" value="HPr-like"/>
    <property type="match status" value="1"/>
</dbReference>
<feature type="domain" description="HPr" evidence="4">
    <location>
        <begin position="1"/>
        <end position="92"/>
    </location>
</feature>
<reference evidence="5 6" key="1">
    <citation type="submission" date="2024-09" db="EMBL/GenBank/DDBJ databases">
        <authorList>
            <person name="Sun Q."/>
            <person name="Mori K."/>
        </authorList>
    </citation>
    <scope>NUCLEOTIDE SEQUENCE [LARGE SCALE GENOMIC DNA]</scope>
    <source>
        <strain evidence="5 6">NCAIM B.02301</strain>
    </source>
</reference>
<evidence type="ECO:0000259" key="4">
    <source>
        <dbReference type="PROSITE" id="PS51350"/>
    </source>
</evidence>